<dbReference type="Pfam" id="PF00155">
    <property type="entry name" value="Aminotran_1_2"/>
    <property type="match status" value="1"/>
</dbReference>
<dbReference type="RefSeq" id="WP_103287256.1">
    <property type="nucleotide sequence ID" value="NZ_LT981265.1"/>
</dbReference>
<evidence type="ECO:0000256" key="2">
    <source>
        <dbReference type="ARBA" id="ARBA00010008"/>
    </source>
</evidence>
<dbReference type="EMBL" id="LT981265">
    <property type="protein sequence ID" value="SPC33983.1"/>
    <property type="molecule type" value="Genomic_DNA"/>
</dbReference>
<dbReference type="Proteomes" id="UP000236248">
    <property type="component" value="Chromosome NCAV"/>
</dbReference>
<feature type="domain" description="Aminotransferase class I/classII large" evidence="6">
    <location>
        <begin position="40"/>
        <end position="407"/>
    </location>
</feature>
<evidence type="ECO:0000256" key="5">
    <source>
        <dbReference type="SAM" id="MobiDB-lite"/>
    </source>
</evidence>
<feature type="region of interest" description="Disordered" evidence="5">
    <location>
        <begin position="159"/>
        <end position="187"/>
    </location>
</feature>
<sequence length="418" mass="46138">MNYASELREELRELAEQNLYRRLRDVRIIDASRAIVDGREVILLCSNDYLGLSSNKEVIDHAISKMSSISQCSSRLIAGNDPALIELENELAKHKVKDRALVYPTGYMACLAIAALADEHSIIYSDELNHASIIDACRLCKASIKVFKHNDVANLRELLTSSSSPSPSSPSSSSSSSTTTNSRRGCSSRRRIVVTEGVFSMDGDMARLDEIGRLCREYDAMLVVDDAHGDFIYGKNHRGTAEHMGAEHDVDVVISSMSKALGCFGGYVAGSNDMIEYLINRSRTFIYTSALPALFARAALKALKIVRDGIIEHEGKMIRVHDRLIANTRILRDALAEKGFNLKGSTHIIPVLIGDEKVAIDFANMLFEHGVFAQAVRYPTVAKGSARIRLSVTALHDEHMLKHVVDVFSMVGKELNLI</sequence>
<dbReference type="InterPro" id="IPR015422">
    <property type="entry name" value="PyrdxlP-dep_Trfase_small"/>
</dbReference>
<dbReference type="InterPro" id="IPR050087">
    <property type="entry name" value="AON_synthase_class-II"/>
</dbReference>
<dbReference type="AlphaFoldDB" id="A0A2K5AQQ7"/>
<protein>
    <submittedName>
        <fullName evidence="7">8-amino-7-oxononanoate synthase</fullName>
        <ecNumber evidence="7">2.3.1.47</ecNumber>
    </submittedName>
</protein>
<keyword evidence="3 7" id="KW-0808">Transferase</keyword>
<dbReference type="GO" id="GO:0030170">
    <property type="term" value="F:pyridoxal phosphate binding"/>
    <property type="evidence" value="ECO:0007669"/>
    <property type="project" value="InterPro"/>
</dbReference>
<dbReference type="KEGG" id="ncv:NCAV_0804"/>
<dbReference type="InterPro" id="IPR015424">
    <property type="entry name" value="PyrdxlP-dep_Trfase"/>
</dbReference>
<dbReference type="SUPFAM" id="SSF53383">
    <property type="entry name" value="PLP-dependent transferases"/>
    <property type="match status" value="1"/>
</dbReference>
<name>A0A2K5AQQ7_9ARCH</name>
<accession>A0A2K5AQQ7</accession>
<dbReference type="PANTHER" id="PTHR13693">
    <property type="entry name" value="CLASS II AMINOTRANSFERASE/8-AMINO-7-OXONONANOATE SYNTHASE"/>
    <property type="match status" value="1"/>
</dbReference>
<keyword evidence="7" id="KW-0012">Acyltransferase</keyword>
<evidence type="ECO:0000313" key="7">
    <source>
        <dbReference type="EMBL" id="SPC33983.1"/>
    </source>
</evidence>
<evidence type="ECO:0000256" key="4">
    <source>
        <dbReference type="ARBA" id="ARBA00022898"/>
    </source>
</evidence>
<organism evidence="7 8">
    <name type="scientific">Candidatus Nitrosocaldus cavascurensis</name>
    <dbReference type="NCBI Taxonomy" id="2058097"/>
    <lineage>
        <taxon>Archaea</taxon>
        <taxon>Nitrososphaerota</taxon>
        <taxon>Nitrososphaeria</taxon>
        <taxon>Candidatus Nitrosocaldales</taxon>
        <taxon>Candidatus Nitrosocaldaceae</taxon>
        <taxon>Candidatus Nitrosocaldus</taxon>
    </lineage>
</organism>
<feature type="compositionally biased region" description="Low complexity" evidence="5">
    <location>
        <begin position="160"/>
        <end position="185"/>
    </location>
</feature>
<comment type="similarity">
    <text evidence="2">Belongs to the class-II pyridoxal-phosphate-dependent aminotransferase family. BioF subfamily.</text>
</comment>
<dbReference type="InterPro" id="IPR004839">
    <property type="entry name" value="Aminotransferase_I/II_large"/>
</dbReference>
<keyword evidence="8" id="KW-1185">Reference proteome</keyword>
<reference evidence="8" key="1">
    <citation type="submission" date="2018-01" db="EMBL/GenBank/DDBJ databases">
        <authorList>
            <person name="Kerou L M."/>
        </authorList>
    </citation>
    <scope>NUCLEOTIDE SEQUENCE [LARGE SCALE GENOMIC DNA]</scope>
    <source>
        <strain evidence="8">SCU2</strain>
    </source>
</reference>
<evidence type="ECO:0000256" key="3">
    <source>
        <dbReference type="ARBA" id="ARBA00022679"/>
    </source>
</evidence>
<proteinExistence type="inferred from homology"/>
<comment type="cofactor">
    <cofactor evidence="1">
        <name>pyridoxal 5'-phosphate</name>
        <dbReference type="ChEBI" id="CHEBI:597326"/>
    </cofactor>
</comment>
<dbReference type="EC" id="2.3.1.47" evidence="7"/>
<keyword evidence="4" id="KW-0663">Pyridoxal phosphate</keyword>
<dbReference type="Gene3D" id="3.40.640.10">
    <property type="entry name" value="Type I PLP-dependent aspartate aminotransferase-like (Major domain)"/>
    <property type="match status" value="2"/>
</dbReference>
<dbReference type="GO" id="GO:0008710">
    <property type="term" value="F:8-amino-7-oxononanoate synthase activity"/>
    <property type="evidence" value="ECO:0007669"/>
    <property type="project" value="UniProtKB-EC"/>
</dbReference>
<gene>
    <name evidence="7" type="primary">bioF</name>
    <name evidence="7" type="ORF">NCAV_0804</name>
</gene>
<dbReference type="PANTHER" id="PTHR13693:SF77">
    <property type="entry name" value="8-AMINO-7-OXONONANOATE SYNTHASE"/>
    <property type="match status" value="1"/>
</dbReference>
<dbReference type="Gene3D" id="3.90.1150.10">
    <property type="entry name" value="Aspartate Aminotransferase, domain 1"/>
    <property type="match status" value="2"/>
</dbReference>
<evidence type="ECO:0000259" key="6">
    <source>
        <dbReference type="Pfam" id="PF00155"/>
    </source>
</evidence>
<evidence type="ECO:0000256" key="1">
    <source>
        <dbReference type="ARBA" id="ARBA00001933"/>
    </source>
</evidence>
<dbReference type="GeneID" id="41594864"/>
<evidence type="ECO:0000313" key="8">
    <source>
        <dbReference type="Proteomes" id="UP000236248"/>
    </source>
</evidence>
<dbReference type="InterPro" id="IPR015421">
    <property type="entry name" value="PyrdxlP-dep_Trfase_major"/>
</dbReference>